<feature type="domain" description="TonB-dependent receptor plug" evidence="8">
    <location>
        <begin position="130"/>
        <end position="240"/>
    </location>
</feature>
<dbReference type="InterPro" id="IPR037066">
    <property type="entry name" value="Plug_dom_sf"/>
</dbReference>
<dbReference type="InterPro" id="IPR012910">
    <property type="entry name" value="Plug_dom"/>
</dbReference>
<keyword evidence="10" id="KW-1185">Reference proteome</keyword>
<evidence type="ECO:0000256" key="3">
    <source>
        <dbReference type="ARBA" id="ARBA00022452"/>
    </source>
</evidence>
<organism evidence="9 10">
    <name type="scientific">Bacteroides vicugnae</name>
    <dbReference type="NCBI Taxonomy" id="3037989"/>
    <lineage>
        <taxon>Bacteria</taxon>
        <taxon>Pseudomonadati</taxon>
        <taxon>Bacteroidota</taxon>
        <taxon>Bacteroidia</taxon>
        <taxon>Bacteroidales</taxon>
        <taxon>Bacteroidaceae</taxon>
        <taxon>Bacteroides</taxon>
    </lineage>
</organism>
<evidence type="ECO:0000256" key="7">
    <source>
        <dbReference type="PROSITE-ProRule" id="PRU01360"/>
    </source>
</evidence>
<comment type="similarity">
    <text evidence="7">Belongs to the TonB-dependent receptor family.</text>
</comment>
<evidence type="ECO:0000256" key="6">
    <source>
        <dbReference type="ARBA" id="ARBA00023237"/>
    </source>
</evidence>
<dbReference type="InterPro" id="IPR023997">
    <property type="entry name" value="TonB-dep_OMP_SusC/RagA_CS"/>
</dbReference>
<evidence type="ECO:0000256" key="1">
    <source>
        <dbReference type="ARBA" id="ARBA00004571"/>
    </source>
</evidence>
<evidence type="ECO:0000259" key="8">
    <source>
        <dbReference type="Pfam" id="PF07715"/>
    </source>
</evidence>
<dbReference type="Pfam" id="PF07715">
    <property type="entry name" value="Plug"/>
    <property type="match status" value="1"/>
</dbReference>
<dbReference type="SUPFAM" id="SSF49464">
    <property type="entry name" value="Carboxypeptidase regulatory domain-like"/>
    <property type="match status" value="1"/>
</dbReference>
<dbReference type="EMBL" id="JARZAK010000002">
    <property type="protein sequence ID" value="MDY7257206.1"/>
    <property type="molecule type" value="Genomic_DNA"/>
</dbReference>
<evidence type="ECO:0000256" key="5">
    <source>
        <dbReference type="ARBA" id="ARBA00023136"/>
    </source>
</evidence>
<dbReference type="InterPro" id="IPR018247">
    <property type="entry name" value="EF_Hand_1_Ca_BS"/>
</dbReference>
<dbReference type="NCBIfam" id="TIGR04057">
    <property type="entry name" value="SusC_RagA_signa"/>
    <property type="match status" value="1"/>
</dbReference>
<sequence>MKNRLITNLNYIMENRQITRRVCLLLMTLCSFTVVFAQIAISGRVMDESKEPIIGANIKVKGGTTGTISDMDGRFKLSVPKSSSVLVISFIGYATKEVTVGNQKVLNVTLKEDGVALDEVVAVGYATVKKSDLTGSVAKVDMNDLTKAQVLSIDQALGGRVAGVQVVSSDGQPGAEANIVIRGSNTISDSSDGAPLYVIDGFATEDGNLASLNSNDIESIDVLKDASATAIYGARGANGVIIITTKRGSESAPKVTYDGYVTYQLKPQGMELLQGRDYVAMQEEVLTVSEMNRTYYSYDEALGRNRILSDYDKVPSYNWQDQVFRNAPMTSHHISLTGGTKNTKYSSSLSYYNQQGIIINSSYESLKARLTLDQQITRKVKFGGSLNFANNISKGTAPSQGSDAGGTQYFLYQVLAYRPVFYADSEESEDALLAENPNYPYNPLKTIENMYQKVRSRQLNLNAYLSWDILKDLAFKATFAYTWRQDRNEAFNNADTYWGDPRYSAKHSNGNFSFREWDGWSNEYTLTYKKRVKSHNITAMLGASMNSKTISTLGASSTMVPWDGLGFWGISNGTPDKVTSTNFEDRMMSYFARFNYDWKSRYLMTATMRADGSSRFPYHKWGYFPSASFGWRVSEEAFMQGSRKWLSNLKFRVGWGTTGNNNTKNYYPSQLLYLGDQNYAFNNSIDNPAIYISQMPNKDLKWETTYQTNIGLDFGLFNNRINGVVDIYDKQTKDLLLYAEVPLSIGFDKIQQNIGSVRNRGLEISINTVNLVGGRGRFKWTTNFNISFNRNEITGLSGDQDYQVSGLDSPKLSNLYIARIGHPLSEMFGYVYDGVYQYEDFNEVSPNVFVLKDGIPNNTKERNTIQPGDMKLKDINGDGKVTPEDMTVIGHGLPVHTGGFTNNFEYKGFDLSVFFQWSYGNDVINYNRAKLENMNGVRHTNMLASAKDHWTPRIDNGDGTYAAGNYTNYLWRVDGGLSDINTSRVVEDASFLRLKNVQLGYNFPVKLIRKFKLSSLRLYLSGQNLWTWTKYTGYDPEVSTRNSAMTRGFDYSAYPRTTSFTFGVKLGL</sequence>
<gene>
    <name evidence="9" type="ORF">QHG74_05690</name>
</gene>
<reference evidence="9 10" key="1">
    <citation type="submission" date="2023-04" db="EMBL/GenBank/DDBJ databases">
        <title>Bacteroides pacosi sp. nov., isolated from the fecal material of an alpaca.</title>
        <authorList>
            <person name="Miller S."/>
            <person name="Hendry M."/>
            <person name="King J."/>
            <person name="Sankaranarayanan K."/>
            <person name="Lawson P.A."/>
        </authorList>
    </citation>
    <scope>NUCLEOTIDE SEQUENCE [LARGE SCALE GENOMIC DNA]</scope>
    <source>
        <strain evidence="9 10">A2-P53</strain>
    </source>
</reference>
<keyword evidence="2 7" id="KW-0813">Transport</keyword>
<dbReference type="InterPro" id="IPR008969">
    <property type="entry name" value="CarboxyPept-like_regulatory"/>
</dbReference>
<evidence type="ECO:0000256" key="4">
    <source>
        <dbReference type="ARBA" id="ARBA00022692"/>
    </source>
</evidence>
<dbReference type="Gene3D" id="2.170.130.10">
    <property type="entry name" value="TonB-dependent receptor, plug domain"/>
    <property type="match status" value="1"/>
</dbReference>
<dbReference type="RefSeq" id="WP_229128615.1">
    <property type="nucleotide sequence ID" value="NZ_JARZAK010000002.1"/>
</dbReference>
<dbReference type="PROSITE" id="PS00018">
    <property type="entry name" value="EF_HAND_1"/>
    <property type="match status" value="1"/>
</dbReference>
<dbReference type="Proteomes" id="UP001292913">
    <property type="component" value="Unassembled WGS sequence"/>
</dbReference>
<keyword evidence="6 7" id="KW-0998">Cell outer membrane</keyword>
<keyword evidence="5 7" id="KW-0472">Membrane</keyword>
<protein>
    <submittedName>
        <fullName evidence="9">TonB-dependent receptor</fullName>
    </submittedName>
</protein>
<accession>A0ABU5HLY8</accession>
<dbReference type="InterPro" id="IPR036942">
    <property type="entry name" value="Beta-barrel_TonB_sf"/>
</dbReference>
<keyword evidence="9" id="KW-0675">Receptor</keyword>
<keyword evidence="4 7" id="KW-0812">Transmembrane</keyword>
<comment type="subcellular location">
    <subcellularLocation>
        <location evidence="1 7">Cell outer membrane</location>
        <topology evidence="1 7">Multi-pass membrane protein</topology>
    </subcellularLocation>
</comment>
<dbReference type="InterPro" id="IPR039426">
    <property type="entry name" value="TonB-dep_rcpt-like"/>
</dbReference>
<dbReference type="InterPro" id="IPR023996">
    <property type="entry name" value="TonB-dep_OMP_SusC/RagA"/>
</dbReference>
<dbReference type="NCBIfam" id="TIGR04056">
    <property type="entry name" value="OMP_RagA_SusC"/>
    <property type="match status" value="1"/>
</dbReference>
<proteinExistence type="inferred from homology"/>
<keyword evidence="3 7" id="KW-1134">Transmembrane beta strand</keyword>
<evidence type="ECO:0000256" key="2">
    <source>
        <dbReference type="ARBA" id="ARBA00022448"/>
    </source>
</evidence>
<comment type="caution">
    <text evidence="9">The sequence shown here is derived from an EMBL/GenBank/DDBJ whole genome shotgun (WGS) entry which is preliminary data.</text>
</comment>
<dbReference type="SUPFAM" id="SSF56935">
    <property type="entry name" value="Porins"/>
    <property type="match status" value="1"/>
</dbReference>
<evidence type="ECO:0000313" key="9">
    <source>
        <dbReference type="EMBL" id="MDY7257206.1"/>
    </source>
</evidence>
<dbReference type="Pfam" id="PF13715">
    <property type="entry name" value="CarbopepD_reg_2"/>
    <property type="match status" value="1"/>
</dbReference>
<evidence type="ECO:0000313" key="10">
    <source>
        <dbReference type="Proteomes" id="UP001292913"/>
    </source>
</evidence>
<dbReference type="PROSITE" id="PS52016">
    <property type="entry name" value="TONB_DEPENDENT_REC_3"/>
    <property type="match status" value="1"/>
</dbReference>
<dbReference type="Gene3D" id="2.40.170.20">
    <property type="entry name" value="TonB-dependent receptor, beta-barrel domain"/>
    <property type="match status" value="1"/>
</dbReference>
<dbReference type="Gene3D" id="2.60.40.1120">
    <property type="entry name" value="Carboxypeptidase-like, regulatory domain"/>
    <property type="match status" value="1"/>
</dbReference>
<name>A0ABU5HLY8_9BACE</name>